<keyword evidence="5" id="KW-1185">Reference proteome</keyword>
<dbReference type="Gene3D" id="3.30.230.30">
    <property type="entry name" value="Impact, N-terminal domain"/>
    <property type="match status" value="1"/>
</dbReference>
<dbReference type="InterPro" id="IPR001498">
    <property type="entry name" value="Impact_N"/>
</dbReference>
<dbReference type="InterPro" id="IPR023582">
    <property type="entry name" value="Impact"/>
</dbReference>
<dbReference type="InterPro" id="IPR036956">
    <property type="entry name" value="Impact_N_sf"/>
</dbReference>
<dbReference type="PANTHER" id="PTHR16301">
    <property type="entry name" value="IMPACT-RELATED"/>
    <property type="match status" value="1"/>
</dbReference>
<evidence type="ECO:0000313" key="5">
    <source>
        <dbReference type="Proteomes" id="UP001186944"/>
    </source>
</evidence>
<protein>
    <recommendedName>
        <fullName evidence="3">Impact N-terminal domain-containing protein</fullName>
    </recommendedName>
</protein>
<comment type="similarity">
    <text evidence="1">Belongs to the IMPACT family.</text>
</comment>
<dbReference type="Proteomes" id="UP001186944">
    <property type="component" value="Unassembled WGS sequence"/>
</dbReference>
<dbReference type="GO" id="GO:0140469">
    <property type="term" value="P:GCN2-mediated signaling"/>
    <property type="evidence" value="ECO:0007669"/>
    <property type="project" value="TreeGrafter"/>
</dbReference>
<feature type="domain" description="Impact N-terminal" evidence="3">
    <location>
        <begin position="180"/>
        <end position="283"/>
    </location>
</feature>
<name>A0AA88XIA9_PINIB</name>
<gene>
    <name evidence="4" type="ORF">FSP39_009686</name>
</gene>
<dbReference type="EMBL" id="VSWD01000012">
    <property type="protein sequence ID" value="KAK3085856.1"/>
    <property type="molecule type" value="Genomic_DNA"/>
</dbReference>
<dbReference type="GO" id="GO:0006446">
    <property type="term" value="P:regulation of translational initiation"/>
    <property type="evidence" value="ECO:0007669"/>
    <property type="project" value="TreeGrafter"/>
</dbReference>
<evidence type="ECO:0000259" key="3">
    <source>
        <dbReference type="Pfam" id="PF01205"/>
    </source>
</evidence>
<dbReference type="AlphaFoldDB" id="A0AA88XIA9"/>
<proteinExistence type="inferred from homology"/>
<organism evidence="4 5">
    <name type="scientific">Pinctada imbricata</name>
    <name type="common">Atlantic pearl-oyster</name>
    <name type="synonym">Pinctada martensii</name>
    <dbReference type="NCBI Taxonomy" id="66713"/>
    <lineage>
        <taxon>Eukaryota</taxon>
        <taxon>Metazoa</taxon>
        <taxon>Spiralia</taxon>
        <taxon>Lophotrochozoa</taxon>
        <taxon>Mollusca</taxon>
        <taxon>Bivalvia</taxon>
        <taxon>Autobranchia</taxon>
        <taxon>Pteriomorphia</taxon>
        <taxon>Pterioida</taxon>
        <taxon>Pterioidea</taxon>
        <taxon>Pteriidae</taxon>
        <taxon>Pinctada</taxon>
    </lineage>
</organism>
<dbReference type="GO" id="GO:0005737">
    <property type="term" value="C:cytoplasm"/>
    <property type="evidence" value="ECO:0007669"/>
    <property type="project" value="TreeGrafter"/>
</dbReference>
<reference evidence="4" key="1">
    <citation type="submission" date="2019-08" db="EMBL/GenBank/DDBJ databases">
        <title>The improved chromosome-level genome for the pearl oyster Pinctada fucata martensii using PacBio sequencing and Hi-C.</title>
        <authorList>
            <person name="Zheng Z."/>
        </authorList>
    </citation>
    <scope>NUCLEOTIDE SEQUENCE</scope>
    <source>
        <strain evidence="4">ZZ-2019</strain>
        <tissue evidence="4">Adductor muscle</tissue>
    </source>
</reference>
<comment type="caution">
    <text evidence="4">The sequence shown here is derived from an EMBL/GenBank/DDBJ whole genome shotgun (WGS) entry which is preliminary data.</text>
</comment>
<feature type="compositionally biased region" description="Acidic residues" evidence="2">
    <location>
        <begin position="135"/>
        <end position="144"/>
    </location>
</feature>
<accession>A0AA88XIA9</accession>
<evidence type="ECO:0000256" key="1">
    <source>
        <dbReference type="ARBA" id="ARBA00007665"/>
    </source>
</evidence>
<sequence>MGVRPGAQEELTSPACMQHQPLHFGRTVTSGYFHFGRHRVQSLVGWFKWSMTEYHPPFWRLGHHSVRRVSHMDRRTSSVTIVPWLRGEERQNIDKALSDIVCENLGESILYLWIEKIRELLEPSDDKKSPSKEESGEEEDTFDEATVEHLLSISCKEEQPEHHNEVSCPEIIHGEPFVDRRSRFQGHIAEVIHTKQVRMVLDTLYENKKIAEATHNIYAYRIFQNNLFYQGCEDDGEIQAGSRLLHLLQIIDGRNVLVVVTRWYGGIHLGPDRFKHINNCARILLDQGGYIKSKEEKRGPKSSKKKR</sequence>
<evidence type="ECO:0000256" key="2">
    <source>
        <dbReference type="SAM" id="MobiDB-lite"/>
    </source>
</evidence>
<evidence type="ECO:0000313" key="4">
    <source>
        <dbReference type="EMBL" id="KAK3085856.1"/>
    </source>
</evidence>
<feature type="region of interest" description="Disordered" evidence="2">
    <location>
        <begin position="124"/>
        <end position="144"/>
    </location>
</feature>
<dbReference type="InterPro" id="IPR020568">
    <property type="entry name" value="Ribosomal_Su5_D2-typ_SF"/>
</dbReference>
<dbReference type="PANTHER" id="PTHR16301:SF25">
    <property type="entry name" value="PROTEIN IMPACT"/>
    <property type="match status" value="1"/>
</dbReference>
<dbReference type="SUPFAM" id="SSF54211">
    <property type="entry name" value="Ribosomal protein S5 domain 2-like"/>
    <property type="match status" value="1"/>
</dbReference>
<dbReference type="Pfam" id="PF01205">
    <property type="entry name" value="Impact_N"/>
    <property type="match status" value="1"/>
</dbReference>
<feature type="compositionally biased region" description="Basic and acidic residues" evidence="2">
    <location>
        <begin position="124"/>
        <end position="134"/>
    </location>
</feature>